<name>A0A423WEP8_9PEZI</name>
<proteinExistence type="predicted"/>
<dbReference type="EMBL" id="LKEA01000018">
    <property type="protein sequence ID" value="ROW01857.1"/>
    <property type="molecule type" value="Genomic_DNA"/>
</dbReference>
<dbReference type="PANTHER" id="PTHR40616:SF1">
    <property type="entry name" value="LINALOOL DEHYDRATASE_ISOMERASE DOMAIN-CONTAINING PROTEIN"/>
    <property type="match status" value="1"/>
</dbReference>
<evidence type="ECO:0000313" key="2">
    <source>
        <dbReference type="Proteomes" id="UP000283895"/>
    </source>
</evidence>
<sequence>MRFTMVVALTSTARSLFDYSMYVSDLRWDDYYKYIWYQEKGEFNTRFTAWYTIGLLARNQGDDVKNAKAAIENILRTQMTTKYDSAWYGTYKVALDEPEPTENLSYWPPKIYETYDPNWREFVGTQLVQIVELYSDFLGSDLVRRIEDSLETAAIGEIRRNGTYPPDDNLVLTYSNPGLMRCLTVGWIGARRHNFTFIDFANKQGDLLLRLFKANGSNTLGEYNAPTYYGMDIWALAGNIAYGPKNATMTTNAEYILMELWKDIADHYNPYLRNMAGPYDRAYTRDMTAHSAVLSLWWWGTFGREYGGQPPLGDVDLLYDVTQGAAIALLSDTALKYISNDTATALTDTGKWEGERFLNKTIRESLDTDVLRVTSSWLSAELMVGGVSLAETVNRGEQFVPAIVHWAADPDKKPYPYVGFFSLYPSASTITAVAGPRSLTVSYPNTTQDGTEIFTFAVSGIPPGWTLSGKRITGLEDLPCLSVNVSAPGLLRLPVTASTDLLEDHYYYNVSYAVPSGFDGIPTVVMEFHYTC</sequence>
<reference evidence="1 2" key="1">
    <citation type="submission" date="2015-09" db="EMBL/GenBank/DDBJ databases">
        <title>Host preference determinants of Valsa canker pathogens revealed by comparative genomics.</title>
        <authorList>
            <person name="Yin Z."/>
            <person name="Huang L."/>
        </authorList>
    </citation>
    <scope>NUCLEOTIDE SEQUENCE [LARGE SCALE GENOMIC DNA]</scope>
    <source>
        <strain evidence="1 2">03-1</strain>
    </source>
</reference>
<dbReference type="OrthoDB" id="2580323at2759"/>
<organism evidence="1 2">
    <name type="scientific">Cytospora schulzeri</name>
    <dbReference type="NCBI Taxonomy" id="448051"/>
    <lineage>
        <taxon>Eukaryota</taxon>
        <taxon>Fungi</taxon>
        <taxon>Dikarya</taxon>
        <taxon>Ascomycota</taxon>
        <taxon>Pezizomycotina</taxon>
        <taxon>Sordariomycetes</taxon>
        <taxon>Sordariomycetidae</taxon>
        <taxon>Diaporthales</taxon>
        <taxon>Cytosporaceae</taxon>
        <taxon>Cytospora</taxon>
    </lineage>
</organism>
<comment type="caution">
    <text evidence="1">The sequence shown here is derived from an EMBL/GenBank/DDBJ whole genome shotgun (WGS) entry which is preliminary data.</text>
</comment>
<dbReference type="AlphaFoldDB" id="A0A423WEP8"/>
<gene>
    <name evidence="1" type="ORF">VMCG_05561</name>
</gene>
<dbReference type="STRING" id="356882.A0A423WEP8"/>
<protein>
    <submittedName>
        <fullName evidence="1">Uncharacterized protein</fullName>
    </submittedName>
</protein>
<dbReference type="Proteomes" id="UP000283895">
    <property type="component" value="Unassembled WGS sequence"/>
</dbReference>
<keyword evidence="2" id="KW-1185">Reference proteome</keyword>
<evidence type="ECO:0000313" key="1">
    <source>
        <dbReference type="EMBL" id="ROW01857.1"/>
    </source>
</evidence>
<dbReference type="PANTHER" id="PTHR40616">
    <property type="entry name" value="LINALOOL DEHYDRATASE_ISOMERASE DOMAIN-CONTAINING PROTEIN"/>
    <property type="match status" value="1"/>
</dbReference>
<accession>A0A423WEP8</accession>